<dbReference type="GO" id="GO:0016579">
    <property type="term" value="P:protein deubiquitination"/>
    <property type="evidence" value="ECO:0007669"/>
    <property type="project" value="InterPro"/>
</dbReference>
<organism evidence="11 12">
    <name type="scientific">Diacronema lutheri</name>
    <name type="common">Unicellular marine alga</name>
    <name type="synonym">Monochrysis lutheri</name>
    <dbReference type="NCBI Taxonomy" id="2081491"/>
    <lineage>
        <taxon>Eukaryota</taxon>
        <taxon>Haptista</taxon>
        <taxon>Haptophyta</taxon>
        <taxon>Pavlovophyceae</taxon>
        <taxon>Pavlovales</taxon>
        <taxon>Pavlovaceae</taxon>
        <taxon>Diacronema</taxon>
    </lineage>
</organism>
<dbReference type="PROSITE" id="PS00973">
    <property type="entry name" value="USP_2"/>
    <property type="match status" value="1"/>
</dbReference>
<dbReference type="PROSITE" id="PS50235">
    <property type="entry name" value="USP_3"/>
    <property type="match status" value="1"/>
</dbReference>
<dbReference type="SMART" id="SM00061">
    <property type="entry name" value="MATH"/>
    <property type="match status" value="1"/>
</dbReference>
<dbReference type="InterPro" id="IPR008974">
    <property type="entry name" value="TRAF-like"/>
</dbReference>
<comment type="catalytic activity">
    <reaction evidence="1">
        <text>Thiol-dependent hydrolysis of ester, thioester, amide, peptide and isopeptide bonds formed by the C-terminal Gly of ubiquitin (a 76-residue protein attached to proteins as an intracellular targeting signal).</text>
        <dbReference type="EC" id="3.4.19.12"/>
    </reaction>
</comment>
<sequence>MAVAVDDGELINPQPMAGDENPAQLAEDMGITPADVPVDGERKLVGPAPPENDRCSYTWRVENFVRIRQQKQYSPVFYSGAHAWRLLMFPQGNNSPHLSVYLDAADGANLPQAWTRQAHFSLGVSNHLDPTRSVLKESDHMFHARANDWGFREFVNLNDARDPHVGFLQPDGSLLIECNVEVTWQPPQHLDSKKETGFVGLKNQGATCYMNSLLQTLAHIPSFRKAVYHMPTREDEDPESSIPLALQRIFYKLQHSDMSVSTKQLTKSFGWDTADTFMQHDVQELLRVLVDKLEDKMKGTSVEGTMSHLFEGKLTNYVKCVNVDDESRRDEAFYDLQLPVKGCRTILQSLDEYVKEETLDGDNQYHSDTYGKQDAKRGVRFKSLPPVLHLHLLRFEFDYATEQMAKINSRFEFPELLDLDADGRKYLTADSDPNVRNLYKLHSVLVHSGGLNGGHYYVYVQPFGGEHTNRWYKFDDDRVTCVPPAEAIEGSWGDDAVAELRPGQMQGYYRAGGPKVSSAYMLVYIRDSAVRELDCEVTDADIVPHLRAQLQRELLDKQRKRKERNEAHLYTLVKVATNSDLAKQISDGRWFDLLDHEAAPRFRVKKEETVADMKAMLARELGVPAHQQRLWTWVNRQNKTYRLDKPLQFDYADESPIMDVKEDAPPGHLHHVRTQAELRLYLEVVPAELSPPPPVPAAPLGAYDATEQMESELPQYPLLRNDDILLFVKFFDASTQALSFLGTHLARWADRLSDLTPVLRAMRGLDPAAELDVYEEVEFEMQVVFTPILEERTLKEAELQHGDILVFQTTPPPTLAPVALAPSPSAEGGAMSVDGADLVAEPLAGTPHTIPAFFEAVKNRVTVNLFKLPQHSDAANIREREPPVELRMDKRMSYDDVTAAVGRAIGCDPTHVRLTMHNGYTEQPKPQPIKFRGVDSLFDMLLGSAHKASGVLYYEVLEMPLSEFESKKSLRVSWHAQSTEMTKVLTLLLAKETTVAHALELILGQVDRELPIVDESGARLPVEACVRMLELFGHRIYKVLPYSDPIETINDQYWTIRAEEIPLDERHMDASEDKVVHVRHFYQDANLSTVNFGDPFLAVLTPSDTIGSLSRRIQARLKLPDDEMAKLKVGLVTFSRVEVIGETESVKARFRAQDNQQSGSWEDYIGIEHPAGPVGPGARRRNAARYHDKPIKIYG</sequence>
<keyword evidence="12" id="KW-1185">Reference proteome</keyword>
<dbReference type="Pfam" id="PF14533">
    <property type="entry name" value="USP7_C2"/>
    <property type="match status" value="1"/>
</dbReference>
<dbReference type="SUPFAM" id="SSF54001">
    <property type="entry name" value="Cysteine proteinases"/>
    <property type="match status" value="1"/>
</dbReference>
<dbReference type="CDD" id="cd02659">
    <property type="entry name" value="peptidase_C19C"/>
    <property type="match status" value="1"/>
</dbReference>
<feature type="domain" description="USP" evidence="10">
    <location>
        <begin position="199"/>
        <end position="527"/>
    </location>
</feature>
<evidence type="ECO:0000256" key="1">
    <source>
        <dbReference type="ARBA" id="ARBA00000707"/>
    </source>
</evidence>
<evidence type="ECO:0000259" key="9">
    <source>
        <dbReference type="PROSITE" id="PS50144"/>
    </source>
</evidence>
<dbReference type="Pfam" id="PF00443">
    <property type="entry name" value="UCH"/>
    <property type="match status" value="1"/>
</dbReference>
<evidence type="ECO:0000256" key="7">
    <source>
        <dbReference type="ARBA" id="ARBA00022807"/>
    </source>
</evidence>
<comment type="similarity">
    <text evidence="2">Belongs to the peptidase C19 family.</text>
</comment>
<evidence type="ECO:0000256" key="5">
    <source>
        <dbReference type="ARBA" id="ARBA00022786"/>
    </source>
</evidence>
<dbReference type="CDD" id="cd00121">
    <property type="entry name" value="MATH"/>
    <property type="match status" value="1"/>
</dbReference>
<evidence type="ECO:0000313" key="11">
    <source>
        <dbReference type="EMBL" id="KAG8470588.1"/>
    </source>
</evidence>
<dbReference type="Pfam" id="PF12436">
    <property type="entry name" value="USP7_ICP0_bdg"/>
    <property type="match status" value="1"/>
</dbReference>
<keyword evidence="5" id="KW-0833">Ubl conjugation pathway</keyword>
<dbReference type="GO" id="GO:0006508">
    <property type="term" value="P:proteolysis"/>
    <property type="evidence" value="ECO:0007669"/>
    <property type="project" value="UniProtKB-KW"/>
</dbReference>
<dbReference type="InterPro" id="IPR028889">
    <property type="entry name" value="USP"/>
</dbReference>
<evidence type="ECO:0000256" key="2">
    <source>
        <dbReference type="ARBA" id="ARBA00009085"/>
    </source>
</evidence>
<dbReference type="EC" id="3.4.19.12" evidence="3"/>
<dbReference type="Gene3D" id="3.10.20.90">
    <property type="entry name" value="Phosphatidylinositol 3-kinase Catalytic Subunit, Chain A, domain 1"/>
    <property type="match status" value="3"/>
</dbReference>
<dbReference type="OrthoDB" id="289038at2759"/>
<dbReference type="PANTHER" id="PTHR24006:SF644">
    <property type="entry name" value="UBIQUITIN CARBOXYL-TERMINAL HYDROLASE 7"/>
    <property type="match status" value="1"/>
</dbReference>
<dbReference type="Gene3D" id="3.90.70.10">
    <property type="entry name" value="Cysteine proteinases"/>
    <property type="match status" value="1"/>
</dbReference>
<comment type="caution">
    <text evidence="11">The sequence shown here is derived from an EMBL/GenBank/DDBJ whole genome shotgun (WGS) entry which is preliminary data.</text>
</comment>
<accession>A0A8J6CK20</accession>
<dbReference type="GO" id="GO:0005829">
    <property type="term" value="C:cytosol"/>
    <property type="evidence" value="ECO:0007669"/>
    <property type="project" value="TreeGrafter"/>
</dbReference>
<dbReference type="PROSITE" id="PS00972">
    <property type="entry name" value="USP_1"/>
    <property type="match status" value="1"/>
</dbReference>
<dbReference type="InterPro" id="IPR038765">
    <property type="entry name" value="Papain-like_cys_pep_sf"/>
</dbReference>
<feature type="region of interest" description="Disordered" evidence="8">
    <location>
        <begin position="1"/>
        <end position="22"/>
    </location>
</feature>
<dbReference type="PROSITE" id="PS50144">
    <property type="entry name" value="MATH"/>
    <property type="match status" value="1"/>
</dbReference>
<dbReference type="SUPFAM" id="SSF49599">
    <property type="entry name" value="TRAF domain-like"/>
    <property type="match status" value="1"/>
</dbReference>
<dbReference type="CDD" id="cd17039">
    <property type="entry name" value="Ubl_ubiquitin_like"/>
    <property type="match status" value="1"/>
</dbReference>
<dbReference type="GO" id="GO:0004843">
    <property type="term" value="F:cysteine-type deubiquitinase activity"/>
    <property type="evidence" value="ECO:0007669"/>
    <property type="project" value="UniProtKB-EC"/>
</dbReference>
<reference evidence="11" key="1">
    <citation type="submission" date="2021-05" db="EMBL/GenBank/DDBJ databases">
        <title>The genome of the haptophyte Pavlova lutheri (Diacronema luteri, Pavlovales) - a model for lipid biosynthesis in eukaryotic algae.</title>
        <authorList>
            <person name="Hulatt C.J."/>
            <person name="Posewitz M.C."/>
        </authorList>
    </citation>
    <scope>NUCLEOTIDE SEQUENCE</scope>
    <source>
        <strain evidence="11">NIVA-4/92</strain>
    </source>
</reference>
<dbReference type="InterPro" id="IPR029346">
    <property type="entry name" value="USP_C"/>
</dbReference>
<keyword evidence="4" id="KW-0645">Protease</keyword>
<evidence type="ECO:0000256" key="4">
    <source>
        <dbReference type="ARBA" id="ARBA00022670"/>
    </source>
</evidence>
<dbReference type="AlphaFoldDB" id="A0A8J6CK20"/>
<protein>
    <recommendedName>
        <fullName evidence="3">ubiquitinyl hydrolase 1</fullName>
        <ecNumber evidence="3">3.4.19.12</ecNumber>
    </recommendedName>
</protein>
<dbReference type="FunFam" id="3.90.70.10:FF:000044">
    <property type="entry name" value="Ubiquitin carboxyl-terminal hydrolase 13"/>
    <property type="match status" value="1"/>
</dbReference>
<keyword evidence="6" id="KW-0378">Hydrolase</keyword>
<keyword evidence="7" id="KW-0788">Thiol protease</keyword>
<dbReference type="OMA" id="HTAHHRF"/>
<dbReference type="Proteomes" id="UP000751190">
    <property type="component" value="Unassembled WGS sequence"/>
</dbReference>
<evidence type="ECO:0000256" key="8">
    <source>
        <dbReference type="SAM" id="MobiDB-lite"/>
    </source>
</evidence>
<evidence type="ECO:0000313" key="12">
    <source>
        <dbReference type="Proteomes" id="UP000751190"/>
    </source>
</evidence>
<evidence type="ECO:0000256" key="6">
    <source>
        <dbReference type="ARBA" id="ARBA00022801"/>
    </source>
</evidence>
<dbReference type="PANTHER" id="PTHR24006">
    <property type="entry name" value="UBIQUITIN CARBOXYL-TERMINAL HYDROLASE"/>
    <property type="match status" value="1"/>
</dbReference>
<name>A0A8J6CK20_DIALT</name>
<dbReference type="InterPro" id="IPR001394">
    <property type="entry name" value="Peptidase_C19_UCH"/>
</dbReference>
<dbReference type="Gene3D" id="2.60.210.10">
    <property type="entry name" value="Apoptosis, Tumor Necrosis Factor Receptor Associated Protein 2, Chain A"/>
    <property type="match status" value="1"/>
</dbReference>
<dbReference type="Pfam" id="PF22486">
    <property type="entry name" value="MATH_2"/>
    <property type="match status" value="1"/>
</dbReference>
<gene>
    <name evidence="11" type="ORF">KFE25_009009</name>
</gene>
<dbReference type="InterPro" id="IPR002083">
    <property type="entry name" value="MATH/TRAF_dom"/>
</dbReference>
<evidence type="ECO:0000256" key="3">
    <source>
        <dbReference type="ARBA" id="ARBA00012759"/>
    </source>
</evidence>
<dbReference type="GO" id="GO:0031647">
    <property type="term" value="P:regulation of protein stability"/>
    <property type="evidence" value="ECO:0007669"/>
    <property type="project" value="TreeGrafter"/>
</dbReference>
<evidence type="ECO:0000259" key="10">
    <source>
        <dbReference type="PROSITE" id="PS50235"/>
    </source>
</evidence>
<proteinExistence type="inferred from homology"/>
<feature type="domain" description="MATH" evidence="9">
    <location>
        <begin position="54"/>
        <end position="180"/>
    </location>
</feature>
<dbReference type="InterPro" id="IPR024729">
    <property type="entry name" value="USP7_ICP0-binding_dom"/>
</dbReference>
<dbReference type="GO" id="GO:0005634">
    <property type="term" value="C:nucleus"/>
    <property type="evidence" value="ECO:0007669"/>
    <property type="project" value="TreeGrafter"/>
</dbReference>
<dbReference type="InterPro" id="IPR018200">
    <property type="entry name" value="USP_CS"/>
</dbReference>
<dbReference type="EMBL" id="JAGTXO010000001">
    <property type="protein sequence ID" value="KAG8470588.1"/>
    <property type="molecule type" value="Genomic_DNA"/>
</dbReference>
<dbReference type="InterPro" id="IPR050164">
    <property type="entry name" value="Peptidase_C19"/>
</dbReference>